<dbReference type="OrthoDB" id="6054650at2759"/>
<proteinExistence type="inferred from homology"/>
<evidence type="ECO:0000256" key="1">
    <source>
        <dbReference type="ARBA" id="ARBA00008307"/>
    </source>
</evidence>
<name>A0A6L2PFZ5_COPFO</name>
<accession>A0A6L2PFZ5</accession>
<protein>
    <recommendedName>
        <fullName evidence="2">Mab-21-like nucleotidyltransferase domain-containing protein</fullName>
    </recommendedName>
</protein>
<dbReference type="EMBL" id="BLKM01010009">
    <property type="protein sequence ID" value="GFG29017.1"/>
    <property type="molecule type" value="Genomic_DNA"/>
</dbReference>
<organism evidence="3 4">
    <name type="scientific">Coptotermes formosanus</name>
    <name type="common">Formosan subterranean termite</name>
    <dbReference type="NCBI Taxonomy" id="36987"/>
    <lineage>
        <taxon>Eukaryota</taxon>
        <taxon>Metazoa</taxon>
        <taxon>Ecdysozoa</taxon>
        <taxon>Arthropoda</taxon>
        <taxon>Hexapoda</taxon>
        <taxon>Insecta</taxon>
        <taxon>Pterygota</taxon>
        <taxon>Neoptera</taxon>
        <taxon>Polyneoptera</taxon>
        <taxon>Dictyoptera</taxon>
        <taxon>Blattodea</taxon>
        <taxon>Blattoidea</taxon>
        <taxon>Termitoidae</taxon>
        <taxon>Rhinotermitidae</taxon>
        <taxon>Coptotermes</taxon>
    </lineage>
</organism>
<dbReference type="PANTHER" id="PTHR10656:SF42">
    <property type="entry name" value="CYCLIC GMP-AMP SYNTHASE-LIKE PROTEIN-RELATED"/>
    <property type="match status" value="1"/>
</dbReference>
<evidence type="ECO:0000313" key="4">
    <source>
        <dbReference type="Proteomes" id="UP000502823"/>
    </source>
</evidence>
<gene>
    <name evidence="3" type="ORF">Cfor_02574</name>
</gene>
<feature type="non-terminal residue" evidence="3">
    <location>
        <position position="164"/>
    </location>
</feature>
<dbReference type="Pfam" id="PF03281">
    <property type="entry name" value="Mab-21"/>
    <property type="match status" value="1"/>
</dbReference>
<dbReference type="InterPro" id="IPR046903">
    <property type="entry name" value="Mab-21-like_nuc_Trfase"/>
</dbReference>
<keyword evidence="4" id="KW-1185">Reference proteome</keyword>
<evidence type="ECO:0000259" key="2">
    <source>
        <dbReference type="Pfam" id="PF03281"/>
    </source>
</evidence>
<dbReference type="Gene3D" id="3.30.460.90">
    <property type="match status" value="1"/>
</dbReference>
<sequence length="164" mass="19307">MSTIPPNVSRLDPYLQSINRRIITLREDEVKEANLNLQSVLLGTMLKEMKRVDETFQEVYRQPHYVGSYYENLRVAHPTEFDINLELQLPISEQYIQIQTNGTQPGFAKIRVNTQFNTHTSAAVRRKIESWLEDGYLCRDKIIQWLQGVVYRVLRNVKWPQNVT</sequence>
<dbReference type="AlphaFoldDB" id="A0A6L2PFZ5"/>
<evidence type="ECO:0000313" key="3">
    <source>
        <dbReference type="EMBL" id="GFG29017.1"/>
    </source>
</evidence>
<dbReference type="PANTHER" id="PTHR10656">
    <property type="entry name" value="CELL FATE DETERMINING PROTEIN MAB21-RELATED"/>
    <property type="match status" value="1"/>
</dbReference>
<feature type="domain" description="Mab-21-like nucleotidyltransferase" evidence="2">
    <location>
        <begin position="69"/>
        <end position="157"/>
    </location>
</feature>
<comment type="caution">
    <text evidence="3">The sequence shown here is derived from an EMBL/GenBank/DDBJ whole genome shotgun (WGS) entry which is preliminary data.</text>
</comment>
<comment type="similarity">
    <text evidence="1">Belongs to the mab-21 family.</text>
</comment>
<dbReference type="Proteomes" id="UP000502823">
    <property type="component" value="Unassembled WGS sequence"/>
</dbReference>
<reference evidence="4" key="1">
    <citation type="submission" date="2020-01" db="EMBL/GenBank/DDBJ databases">
        <title>Draft genome sequence of the Termite Coptotermes fromosanus.</title>
        <authorList>
            <person name="Itakura S."/>
            <person name="Yosikawa Y."/>
            <person name="Umezawa K."/>
        </authorList>
    </citation>
    <scope>NUCLEOTIDE SEQUENCE [LARGE SCALE GENOMIC DNA]</scope>
</reference>
<dbReference type="InParanoid" id="A0A6L2PFZ5"/>